<protein>
    <recommendedName>
        <fullName evidence="4">Lipoprotein</fullName>
    </recommendedName>
</protein>
<sequence length="192" mass="20013">MIRNLTLHPPAGAVLARAATVAASVSLAVGLSGCSFSIGETEPVGEEQGSSAAEEGYDIDEGNGEASADDAAAEDGAEEAADGEDPGDGLPMDASEAQTWPSDSYWLQGTGEGLYRLEWTPTDDTTVQMTHSGSSNFIINSYGEDETRYASLVNEIGVYEGSARFGDLPMLDGSEAVAYLHVQADGPWTIGR</sequence>
<evidence type="ECO:0008006" key="4">
    <source>
        <dbReference type="Google" id="ProtNLM"/>
    </source>
</evidence>
<keyword evidence="3" id="KW-1185">Reference proteome</keyword>
<organism evidence="2 3">
    <name type="scientific">Nocardiopsis endophytica</name>
    <dbReference type="NCBI Taxonomy" id="3018445"/>
    <lineage>
        <taxon>Bacteria</taxon>
        <taxon>Bacillati</taxon>
        <taxon>Actinomycetota</taxon>
        <taxon>Actinomycetes</taxon>
        <taxon>Streptosporangiales</taxon>
        <taxon>Nocardiopsidaceae</taxon>
        <taxon>Nocardiopsis</taxon>
    </lineage>
</organism>
<evidence type="ECO:0000313" key="3">
    <source>
        <dbReference type="Proteomes" id="UP001527866"/>
    </source>
</evidence>
<dbReference type="PROSITE" id="PS51257">
    <property type="entry name" value="PROKAR_LIPOPROTEIN"/>
    <property type="match status" value="1"/>
</dbReference>
<gene>
    <name evidence="2" type="ORF">O4J56_13145</name>
</gene>
<evidence type="ECO:0000256" key="1">
    <source>
        <dbReference type="SAM" id="MobiDB-lite"/>
    </source>
</evidence>
<feature type="compositionally biased region" description="Acidic residues" evidence="1">
    <location>
        <begin position="55"/>
        <end position="87"/>
    </location>
</feature>
<comment type="caution">
    <text evidence="2">The sequence shown here is derived from an EMBL/GenBank/DDBJ whole genome shotgun (WGS) entry which is preliminary data.</text>
</comment>
<dbReference type="Proteomes" id="UP001527866">
    <property type="component" value="Unassembled WGS sequence"/>
</dbReference>
<evidence type="ECO:0000313" key="2">
    <source>
        <dbReference type="EMBL" id="MDA2811581.1"/>
    </source>
</evidence>
<accession>A0ABT4U4E7</accession>
<reference evidence="2 3" key="1">
    <citation type="submission" date="2023-01" db="EMBL/GenBank/DDBJ databases">
        <title>Draft genome sequence of Nocardiopsis sp. RSe5-2 isolated from halophytes.</title>
        <authorList>
            <person name="Duangmal K."/>
            <person name="Chantavorakit T."/>
        </authorList>
    </citation>
    <scope>NUCLEOTIDE SEQUENCE [LARGE SCALE GENOMIC DNA]</scope>
    <source>
        <strain evidence="2 3">RSe5-2</strain>
    </source>
</reference>
<dbReference type="RefSeq" id="WP_270686034.1">
    <property type="nucleotide sequence ID" value="NZ_JAQFWQ010000032.1"/>
</dbReference>
<name>A0ABT4U4E7_9ACTN</name>
<proteinExistence type="predicted"/>
<feature type="region of interest" description="Disordered" evidence="1">
    <location>
        <begin position="40"/>
        <end position="103"/>
    </location>
</feature>
<dbReference type="EMBL" id="JAQFWQ010000032">
    <property type="protein sequence ID" value="MDA2811581.1"/>
    <property type="molecule type" value="Genomic_DNA"/>
</dbReference>